<reference evidence="1" key="1">
    <citation type="journal article" date="2014" name="Front. Microbiol.">
        <title>High frequency of phylogenetically diverse reductive dehalogenase-homologous genes in deep subseafloor sedimentary metagenomes.</title>
        <authorList>
            <person name="Kawai M."/>
            <person name="Futagami T."/>
            <person name="Toyoda A."/>
            <person name="Takaki Y."/>
            <person name="Nishi S."/>
            <person name="Hori S."/>
            <person name="Arai W."/>
            <person name="Tsubouchi T."/>
            <person name="Morono Y."/>
            <person name="Uchiyama I."/>
            <person name="Ito T."/>
            <person name="Fujiyama A."/>
            <person name="Inagaki F."/>
            <person name="Takami H."/>
        </authorList>
    </citation>
    <scope>NUCLEOTIDE SEQUENCE</scope>
    <source>
        <strain evidence="1">Expedition CK06-06</strain>
    </source>
</reference>
<comment type="caution">
    <text evidence="1">The sequence shown here is derived from an EMBL/GenBank/DDBJ whole genome shotgun (WGS) entry which is preliminary data.</text>
</comment>
<protein>
    <submittedName>
        <fullName evidence="1">Uncharacterized protein</fullName>
    </submittedName>
</protein>
<sequence>MPLQNPQDVAAHSALDTGVHGVGGSTVASLVTAGKTKPKLETRAMSAASGDVSYTGYGFQPTGLIIMARVPGQAYASIGASEPALGEQCLRTRGGIIEHEAAIVHLGETPFQQAVVKTYDADGFTLTWTKSGTPDGTGDLHVFAFK</sequence>
<evidence type="ECO:0000313" key="1">
    <source>
        <dbReference type="EMBL" id="GAH96483.1"/>
    </source>
</evidence>
<dbReference type="AlphaFoldDB" id="X1LQT9"/>
<accession>X1LQT9</accession>
<gene>
    <name evidence="1" type="ORF">S06H3_01249</name>
</gene>
<dbReference type="EMBL" id="BARV01000301">
    <property type="protein sequence ID" value="GAH96483.1"/>
    <property type="molecule type" value="Genomic_DNA"/>
</dbReference>
<proteinExistence type="predicted"/>
<organism evidence="1">
    <name type="scientific">marine sediment metagenome</name>
    <dbReference type="NCBI Taxonomy" id="412755"/>
    <lineage>
        <taxon>unclassified sequences</taxon>
        <taxon>metagenomes</taxon>
        <taxon>ecological metagenomes</taxon>
    </lineage>
</organism>
<name>X1LQT9_9ZZZZ</name>